<name>A0AAJ7X9I5_PETMA</name>
<dbReference type="Pfam" id="PF13837">
    <property type="entry name" value="Myb_DNA-bind_4"/>
    <property type="match status" value="1"/>
</dbReference>
<dbReference type="PROSITE" id="PS50090">
    <property type="entry name" value="MYB_LIKE"/>
    <property type="match status" value="1"/>
</dbReference>
<dbReference type="PANTHER" id="PTHR47595:SF1">
    <property type="entry name" value="MYB_SANT-LIKE DNA-BINDING DOMAIN-CONTAINING PROTEIN"/>
    <property type="match status" value="1"/>
</dbReference>
<evidence type="ECO:0000256" key="1">
    <source>
        <dbReference type="SAM" id="MobiDB-lite"/>
    </source>
</evidence>
<evidence type="ECO:0000313" key="4">
    <source>
        <dbReference type="RefSeq" id="XP_032825038.1"/>
    </source>
</evidence>
<feature type="domain" description="Myb-like" evidence="2">
    <location>
        <begin position="74"/>
        <end position="132"/>
    </location>
</feature>
<accession>A0AAJ7X9I5</accession>
<organism evidence="3 4">
    <name type="scientific">Petromyzon marinus</name>
    <name type="common">Sea lamprey</name>
    <dbReference type="NCBI Taxonomy" id="7757"/>
    <lineage>
        <taxon>Eukaryota</taxon>
        <taxon>Metazoa</taxon>
        <taxon>Chordata</taxon>
        <taxon>Craniata</taxon>
        <taxon>Vertebrata</taxon>
        <taxon>Cyclostomata</taxon>
        <taxon>Hyperoartia</taxon>
        <taxon>Petromyzontiformes</taxon>
        <taxon>Petromyzontidae</taxon>
        <taxon>Petromyzon</taxon>
    </lineage>
</organism>
<dbReference type="AlphaFoldDB" id="A0AAJ7X9I5"/>
<sequence length="298" mass="34058">MATLMQIYQCSKCLEQFHDVDLALTHDCPLLEAETSVPDPPSSPPVASSPSPNDNKDTDINDLTEYRTHSPAHKWGEETTQLLISLYKERQHQFACGRHKKKNLWNEISSGLQAKGHMFTQWQCEHRWKMLLKVYSKVVDQHKFGNSRTECTFFNELDEMYGPDAEIHPVATRSSLIMNRPLMVQVVLSEQGEHQLSEEVPSSQPEVLEWPVASATAVEVEVEVQARARKRRRVMWKSGVPQWVKDLKKESFDLELQKIEDARQMHEEEMGVLSELLGILKSHVKGKLSDDLVASATL</sequence>
<reference evidence="4" key="1">
    <citation type="submission" date="2025-08" db="UniProtKB">
        <authorList>
            <consortium name="RefSeq"/>
        </authorList>
    </citation>
    <scope>IDENTIFICATION</scope>
    <source>
        <tissue evidence="4">Sperm</tissue>
    </source>
</reference>
<dbReference type="Proteomes" id="UP001318040">
    <property type="component" value="Chromosome 41"/>
</dbReference>
<evidence type="ECO:0000313" key="3">
    <source>
        <dbReference type="Proteomes" id="UP001318040"/>
    </source>
</evidence>
<evidence type="ECO:0000259" key="2">
    <source>
        <dbReference type="PROSITE" id="PS50090"/>
    </source>
</evidence>
<dbReference type="InterPro" id="IPR001005">
    <property type="entry name" value="SANT/Myb"/>
</dbReference>
<gene>
    <name evidence="4" type="primary">LOC116950945</name>
</gene>
<dbReference type="PANTHER" id="PTHR47595">
    <property type="entry name" value="HEAT SHOCK 70 KDA PROTEIN 14"/>
    <property type="match status" value="1"/>
</dbReference>
<dbReference type="GeneID" id="116950945"/>
<dbReference type="KEGG" id="pmrn:116950945"/>
<protein>
    <submittedName>
        <fullName evidence="4">Uncharacterized protein LOC116950945</fullName>
    </submittedName>
</protein>
<feature type="region of interest" description="Disordered" evidence="1">
    <location>
        <begin position="33"/>
        <end position="61"/>
    </location>
</feature>
<dbReference type="Gene3D" id="1.10.10.60">
    <property type="entry name" value="Homeodomain-like"/>
    <property type="match status" value="1"/>
</dbReference>
<proteinExistence type="predicted"/>
<dbReference type="InterPro" id="IPR044822">
    <property type="entry name" value="Myb_DNA-bind_4"/>
</dbReference>
<keyword evidence="3" id="KW-1185">Reference proteome</keyword>
<dbReference type="RefSeq" id="XP_032825038.1">
    <property type="nucleotide sequence ID" value="XM_032969147.1"/>
</dbReference>